<keyword evidence="1" id="KW-0472">Membrane</keyword>
<evidence type="ECO:0000313" key="3">
    <source>
        <dbReference type="Proteomes" id="UP001597373"/>
    </source>
</evidence>
<feature type="transmembrane region" description="Helical" evidence="1">
    <location>
        <begin position="31"/>
        <end position="47"/>
    </location>
</feature>
<keyword evidence="1" id="KW-0812">Transmembrane</keyword>
<gene>
    <name evidence="2" type="ORF">ACFSMZ_13525</name>
</gene>
<proteinExistence type="predicted"/>
<reference evidence="3" key="1">
    <citation type="journal article" date="2019" name="Int. J. Syst. Evol. Microbiol.">
        <title>The Global Catalogue of Microorganisms (GCM) 10K type strain sequencing project: providing services to taxonomists for standard genome sequencing and annotation.</title>
        <authorList>
            <consortium name="The Broad Institute Genomics Platform"/>
            <consortium name="The Broad Institute Genome Sequencing Center for Infectious Disease"/>
            <person name="Wu L."/>
            <person name="Ma J."/>
        </authorList>
    </citation>
    <scope>NUCLEOTIDE SEQUENCE [LARGE SCALE GENOMIC DNA]</scope>
    <source>
        <strain evidence="3">KCTC 23707</strain>
    </source>
</reference>
<sequence>MLEVAGGILLAIAALFVIAFLSPILRGIGSLAAAAFVVILLLVQLAGY</sequence>
<comment type="caution">
    <text evidence="2">The sequence shown here is derived from an EMBL/GenBank/DDBJ whole genome shotgun (WGS) entry which is preliminary data.</text>
</comment>
<dbReference type="EMBL" id="JBHUIR010000054">
    <property type="protein sequence ID" value="MFD2260773.1"/>
    <property type="molecule type" value="Genomic_DNA"/>
</dbReference>
<dbReference type="Proteomes" id="UP001597373">
    <property type="component" value="Unassembled WGS sequence"/>
</dbReference>
<organism evidence="2 3">
    <name type="scientific">Chelativorans composti</name>
    <dbReference type="NCBI Taxonomy" id="768533"/>
    <lineage>
        <taxon>Bacteria</taxon>
        <taxon>Pseudomonadati</taxon>
        <taxon>Pseudomonadota</taxon>
        <taxon>Alphaproteobacteria</taxon>
        <taxon>Hyphomicrobiales</taxon>
        <taxon>Phyllobacteriaceae</taxon>
        <taxon>Chelativorans</taxon>
    </lineage>
</organism>
<protein>
    <submittedName>
        <fullName evidence="2">Uncharacterized protein</fullName>
    </submittedName>
</protein>
<dbReference type="RefSeq" id="WP_345098051.1">
    <property type="nucleotide sequence ID" value="NZ_BAABGS010000012.1"/>
</dbReference>
<evidence type="ECO:0000256" key="1">
    <source>
        <dbReference type="SAM" id="Phobius"/>
    </source>
</evidence>
<keyword evidence="3" id="KW-1185">Reference proteome</keyword>
<name>A0ABW5DI09_9HYPH</name>
<keyword evidence="1" id="KW-1133">Transmembrane helix</keyword>
<accession>A0ABW5DI09</accession>
<evidence type="ECO:0000313" key="2">
    <source>
        <dbReference type="EMBL" id="MFD2260773.1"/>
    </source>
</evidence>
<feature type="transmembrane region" description="Helical" evidence="1">
    <location>
        <begin position="6"/>
        <end position="24"/>
    </location>
</feature>